<proteinExistence type="predicted"/>
<gene>
    <name evidence="1" type="ORF">T03_12913</name>
</gene>
<accession>A0A0V1C6L2</accession>
<dbReference type="Proteomes" id="UP000054653">
    <property type="component" value="Unassembled WGS sequence"/>
</dbReference>
<evidence type="ECO:0000313" key="2">
    <source>
        <dbReference type="Proteomes" id="UP000054653"/>
    </source>
</evidence>
<dbReference type="AlphaFoldDB" id="A0A0V1C6L2"/>
<dbReference type="OrthoDB" id="5918859at2759"/>
<organism evidence="1 2">
    <name type="scientific">Trichinella britovi</name>
    <name type="common">Parasitic roundworm</name>
    <dbReference type="NCBI Taxonomy" id="45882"/>
    <lineage>
        <taxon>Eukaryota</taxon>
        <taxon>Metazoa</taxon>
        <taxon>Ecdysozoa</taxon>
        <taxon>Nematoda</taxon>
        <taxon>Enoplea</taxon>
        <taxon>Dorylaimia</taxon>
        <taxon>Trichinellida</taxon>
        <taxon>Trichinellidae</taxon>
        <taxon>Trichinella</taxon>
    </lineage>
</organism>
<evidence type="ECO:0000313" key="1">
    <source>
        <dbReference type="EMBL" id="KRY44938.1"/>
    </source>
</evidence>
<keyword evidence="2" id="KW-1185">Reference proteome</keyword>
<sequence length="188" mass="21648">MIYSSAAQNPPGYQVPRLDMHQYGCIDGFLIKMHYEKKRLAQISSYVLSTTPSYHIHCQRHHQQTTLPNKVDCGRYTPDARCPILSFTMYIDVHVNTLPSMSTMIYSSAAQNPPGYQVPRLDMHQYGCIDGFLIKMHYEKKRLAQISSYVLSTTPSYHIHCQRHHQQTTLPNKVDCGRYTPDARCPIL</sequence>
<protein>
    <submittedName>
        <fullName evidence="1">Uncharacterized protein</fullName>
    </submittedName>
</protein>
<reference evidence="1 2" key="1">
    <citation type="submission" date="2015-01" db="EMBL/GenBank/DDBJ databases">
        <title>Evolution of Trichinella species and genotypes.</title>
        <authorList>
            <person name="Korhonen P.K."/>
            <person name="Edoardo P."/>
            <person name="Giuseppe L.R."/>
            <person name="Gasser R.B."/>
        </authorList>
    </citation>
    <scope>NUCLEOTIDE SEQUENCE [LARGE SCALE GENOMIC DNA]</scope>
    <source>
        <strain evidence="1">ISS120</strain>
    </source>
</reference>
<comment type="caution">
    <text evidence="1">The sequence shown here is derived from an EMBL/GenBank/DDBJ whole genome shotgun (WGS) entry which is preliminary data.</text>
</comment>
<dbReference type="EMBL" id="JYDI01000444">
    <property type="protein sequence ID" value="KRY44938.1"/>
    <property type="molecule type" value="Genomic_DNA"/>
</dbReference>
<name>A0A0V1C6L2_TRIBR</name>